<keyword evidence="11" id="KW-1185">Reference proteome</keyword>
<dbReference type="RefSeq" id="WP_310736724.1">
    <property type="nucleotide sequence ID" value="NZ_JACHXO010000001.1"/>
</dbReference>
<dbReference type="EC" id="2.4.99.12" evidence="2 7"/>
<evidence type="ECO:0000313" key="11">
    <source>
        <dbReference type="Proteomes" id="UP000574369"/>
    </source>
</evidence>
<keyword evidence="4 7" id="KW-0808">Transferase</keyword>
<dbReference type="InterPro" id="IPR007507">
    <property type="entry name" value="Glycos_transf_N"/>
</dbReference>
<evidence type="ECO:0000313" key="10">
    <source>
        <dbReference type="EMBL" id="MBB3192980.1"/>
    </source>
</evidence>
<comment type="caution">
    <text evidence="10">The sequence shown here is derived from an EMBL/GenBank/DDBJ whole genome shotgun (WGS) entry which is preliminary data.</text>
</comment>
<evidence type="ECO:0000256" key="4">
    <source>
        <dbReference type="ARBA" id="ARBA00022679"/>
    </source>
</evidence>
<evidence type="ECO:0000256" key="8">
    <source>
        <dbReference type="SAM" id="MobiDB-lite"/>
    </source>
</evidence>
<keyword evidence="7" id="KW-0472">Membrane</keyword>
<dbReference type="GO" id="GO:0043842">
    <property type="term" value="F:Kdo transferase activity"/>
    <property type="evidence" value="ECO:0007669"/>
    <property type="project" value="UniProtKB-EC"/>
</dbReference>
<dbReference type="EMBL" id="JACHXO010000001">
    <property type="protein sequence ID" value="MBB3192980.1"/>
    <property type="molecule type" value="Genomic_DNA"/>
</dbReference>
<keyword evidence="7" id="KW-1003">Cell membrane</keyword>
<comment type="similarity">
    <text evidence="7">Belongs to the glycosyltransferase group 1 family.</text>
</comment>
<feature type="domain" description="3-deoxy-D-manno-octulosonic-acid transferase N-terminal" evidence="9">
    <location>
        <begin position="47"/>
        <end position="220"/>
    </location>
</feature>
<dbReference type="Gene3D" id="3.40.50.2000">
    <property type="entry name" value="Glycogen Phosphorylase B"/>
    <property type="match status" value="1"/>
</dbReference>
<dbReference type="Proteomes" id="UP000574369">
    <property type="component" value="Unassembled WGS sequence"/>
</dbReference>
<evidence type="ECO:0000256" key="2">
    <source>
        <dbReference type="ARBA" id="ARBA00012621"/>
    </source>
</evidence>
<keyword evidence="10" id="KW-0328">Glycosyltransferase</keyword>
<evidence type="ECO:0000256" key="1">
    <source>
        <dbReference type="ARBA" id="ARBA00004713"/>
    </source>
</evidence>
<evidence type="ECO:0000259" key="9">
    <source>
        <dbReference type="Pfam" id="PF04413"/>
    </source>
</evidence>
<dbReference type="Gene3D" id="3.40.50.11720">
    <property type="entry name" value="3-Deoxy-D-manno-octulosonic-acid transferase, N-terminal domain"/>
    <property type="match status" value="1"/>
</dbReference>
<dbReference type="Pfam" id="PF04413">
    <property type="entry name" value="Glycos_transf_N"/>
    <property type="match status" value="1"/>
</dbReference>
<feature type="region of interest" description="Disordered" evidence="8">
    <location>
        <begin position="265"/>
        <end position="301"/>
    </location>
</feature>
<dbReference type="PANTHER" id="PTHR42755:SF1">
    <property type="entry name" value="3-DEOXY-D-MANNO-OCTULOSONIC ACID TRANSFERASE, MITOCHONDRIAL-RELATED"/>
    <property type="match status" value="1"/>
</dbReference>
<evidence type="ECO:0000256" key="3">
    <source>
        <dbReference type="ARBA" id="ARBA00019077"/>
    </source>
</evidence>
<dbReference type="InterPro" id="IPR038107">
    <property type="entry name" value="Glycos_transf_N_sf"/>
</dbReference>
<comment type="pathway">
    <text evidence="1 7">Bacterial outer membrane biogenesis; LPS core biosynthesis.</text>
</comment>
<keyword evidence="7" id="KW-0448">Lipopolysaccharide biosynthesis</keyword>
<evidence type="ECO:0000256" key="7">
    <source>
        <dbReference type="RuleBase" id="RU365103"/>
    </source>
</evidence>
<organism evidence="10 11">
    <name type="scientific">Roseateles terrae</name>
    <dbReference type="NCBI Taxonomy" id="431060"/>
    <lineage>
        <taxon>Bacteria</taxon>
        <taxon>Pseudomonadati</taxon>
        <taxon>Pseudomonadota</taxon>
        <taxon>Betaproteobacteria</taxon>
        <taxon>Burkholderiales</taxon>
        <taxon>Sphaerotilaceae</taxon>
        <taxon>Roseateles</taxon>
    </lineage>
</organism>
<reference evidence="10 11" key="1">
    <citation type="submission" date="2020-08" db="EMBL/GenBank/DDBJ databases">
        <title>Genomic Encyclopedia of Type Strains, Phase III (KMG-III): the genomes of soil and plant-associated and newly described type strains.</title>
        <authorList>
            <person name="Whitman W."/>
        </authorList>
    </citation>
    <scope>NUCLEOTIDE SEQUENCE [LARGE SCALE GENOMIC DNA]</scope>
    <source>
        <strain evidence="10 11">CECT 7247</strain>
    </source>
</reference>
<dbReference type="InterPro" id="IPR039901">
    <property type="entry name" value="Kdotransferase"/>
</dbReference>
<proteinExistence type="inferred from homology"/>
<protein>
    <recommendedName>
        <fullName evidence="3 7">3-deoxy-D-manno-octulosonic acid transferase</fullName>
        <shortName evidence="7">Kdo transferase</shortName>
        <ecNumber evidence="2 7">2.4.99.12</ecNumber>
    </recommendedName>
    <alternativeName>
        <fullName evidence="5 7">Lipid IV(A) 3-deoxy-D-manno-octulosonic acid transferase</fullName>
    </alternativeName>
</protein>
<gene>
    <name evidence="10" type="ORF">FHS28_000345</name>
</gene>
<evidence type="ECO:0000256" key="6">
    <source>
        <dbReference type="ARBA" id="ARBA00049183"/>
    </source>
</evidence>
<name>A0ABR6GLI7_9BURK</name>
<dbReference type="SUPFAM" id="SSF53756">
    <property type="entry name" value="UDP-Glycosyltransferase/glycogen phosphorylase"/>
    <property type="match status" value="1"/>
</dbReference>
<dbReference type="PANTHER" id="PTHR42755">
    <property type="entry name" value="3-DEOXY-MANNO-OCTULOSONATE CYTIDYLYLTRANSFERASE"/>
    <property type="match status" value="1"/>
</dbReference>
<accession>A0ABR6GLI7</accession>
<evidence type="ECO:0000256" key="5">
    <source>
        <dbReference type="ARBA" id="ARBA00031445"/>
    </source>
</evidence>
<comment type="catalytic activity">
    <reaction evidence="6 7">
        <text>lipid IVA (E. coli) + CMP-3-deoxy-beta-D-manno-octulosonate = alpha-Kdo-(2-&gt;6)-lipid IVA (E. coli) + CMP + H(+)</text>
        <dbReference type="Rhea" id="RHEA:28066"/>
        <dbReference type="ChEBI" id="CHEBI:15378"/>
        <dbReference type="ChEBI" id="CHEBI:58603"/>
        <dbReference type="ChEBI" id="CHEBI:60364"/>
        <dbReference type="ChEBI" id="CHEBI:60377"/>
        <dbReference type="ChEBI" id="CHEBI:85987"/>
        <dbReference type="EC" id="2.4.99.12"/>
    </reaction>
</comment>
<sequence>MTARAPGESWRERLARGFFSTVLRLGTPLYLLRLMRRGRAEPLYRAHLPERFGFGLDVAPGAVWVHAVSLGETRAAAPLVERLRQARPGLRLLLTHTTATGREAGQALLRPGDVQRWLPFDTPGAVRRFLHGTQPAVGVLMETEIWPNLQQAAVQAGVPMVLANARLSARSLRRGERFKWLLAPAARTLRLALAQTQEDAQRLTQAGVPEVQVCGNLKFDLQPDEALLAQGRSWRERLGRPVVMLAVSREGEEAALLARWAAINANPGSDDSGPQPRSQPQTQTQSVTHPLPGAVSPSVLHPHAPAHLASSEAQRPLLLIVPRHPQRFDEVAALVQQSGLSLIRRSGFSSDGPSAEGASADVWLGDSMREMALYYGLSDVALLGGSFEPLGGQNLIEAAACGVPLLMGPHTFNFAEAAALSLEAGAARRVETLDQAVTEAMALLADPARRAGMAAAATTFAAAHRGAAQRMADRILALLPSSGPATAA</sequence>
<comment type="function">
    <text evidence="7">Involved in lipopolysaccharide (LPS) biosynthesis. Catalyzes the transfer of 3-deoxy-D-manno-octulosonate (Kdo) residue(s) from CMP-Kdo to lipid IV(A), the tetraacyldisaccharide-1,4'-bisphosphate precursor of lipid A.</text>
</comment>
<comment type="subcellular location">
    <subcellularLocation>
        <location evidence="7">Cell membrane</location>
    </subcellularLocation>
</comment>
<feature type="compositionally biased region" description="Low complexity" evidence="8">
    <location>
        <begin position="265"/>
        <end position="288"/>
    </location>
</feature>